<evidence type="ECO:0000256" key="2">
    <source>
        <dbReference type="ARBA" id="ARBA00011901"/>
    </source>
</evidence>
<gene>
    <name evidence="6" type="ORF">GCM10007853_10490</name>
</gene>
<feature type="signal peptide" evidence="4">
    <location>
        <begin position="1"/>
        <end position="21"/>
    </location>
</feature>
<dbReference type="SUPFAM" id="SSF53187">
    <property type="entry name" value="Zn-dependent exopeptidases"/>
    <property type="match status" value="1"/>
</dbReference>
<dbReference type="InterPro" id="IPR002508">
    <property type="entry name" value="MurNAc-LAA_cat"/>
</dbReference>
<dbReference type="CDD" id="cd02696">
    <property type="entry name" value="MurNAc-LAA"/>
    <property type="match status" value="1"/>
</dbReference>
<dbReference type="Proteomes" id="UP001161391">
    <property type="component" value="Unassembled WGS sequence"/>
</dbReference>
<dbReference type="Gene3D" id="3.40.630.40">
    <property type="entry name" value="Zn-dependent exopeptidases"/>
    <property type="match status" value="1"/>
</dbReference>
<dbReference type="RefSeq" id="WP_284388315.1">
    <property type="nucleotide sequence ID" value="NZ_BSNK01000001.1"/>
</dbReference>
<keyword evidence="7" id="KW-1185">Reference proteome</keyword>
<comment type="catalytic activity">
    <reaction evidence="1">
        <text>Hydrolyzes the link between N-acetylmuramoyl residues and L-amino acid residues in certain cell-wall glycopeptides.</text>
        <dbReference type="EC" id="3.5.1.28"/>
    </reaction>
</comment>
<evidence type="ECO:0000259" key="5">
    <source>
        <dbReference type="SMART" id="SM00646"/>
    </source>
</evidence>
<dbReference type="Pfam" id="PF01520">
    <property type="entry name" value="Amidase_3"/>
    <property type="match status" value="1"/>
</dbReference>
<keyword evidence="4" id="KW-0732">Signal</keyword>
<evidence type="ECO:0000256" key="1">
    <source>
        <dbReference type="ARBA" id="ARBA00001561"/>
    </source>
</evidence>
<accession>A0ABQ5V701</accession>
<sequence>MSIRAIIAACLFSLCAMPALASGPRYFKDSVPYPRLKPSPTVVVALPLIVIDPGHGGRDPGAIGQKGLLEKTVTTAAAKELKALLEATGRYRVILTRGTDTFVEHDDRLRIARERQADLFISIHADSTKSRSIRGASVYTLADRAKNRSKRIVNNQNWIMDVDLATQSDSVGDILVDLAQRSTETQSEAFADILLSNLSGKTALVGNSHRRAGYYVLLAPDVPAVLLELGFLSNVNDERLLKTKSHRTKLMKAVRLSVDDYFSGPGRRG</sequence>
<evidence type="ECO:0000313" key="7">
    <source>
        <dbReference type="Proteomes" id="UP001161391"/>
    </source>
</evidence>
<feature type="chain" id="PRO_5045945561" description="N-acetylmuramoyl-L-alanine amidase" evidence="4">
    <location>
        <begin position="22"/>
        <end position="269"/>
    </location>
</feature>
<protein>
    <recommendedName>
        <fullName evidence="2">N-acetylmuramoyl-L-alanine amidase</fullName>
        <ecNumber evidence="2">3.5.1.28</ecNumber>
    </recommendedName>
</protein>
<name>A0ABQ5V701_9PROT</name>
<proteinExistence type="predicted"/>
<dbReference type="InterPro" id="IPR050695">
    <property type="entry name" value="N-acetylmuramoyl_amidase_3"/>
</dbReference>
<comment type="caution">
    <text evidence="6">The sequence shown here is derived from an EMBL/GenBank/DDBJ whole genome shotgun (WGS) entry which is preliminary data.</text>
</comment>
<dbReference type="PANTHER" id="PTHR30404">
    <property type="entry name" value="N-ACETYLMURAMOYL-L-ALANINE AMIDASE"/>
    <property type="match status" value="1"/>
</dbReference>
<dbReference type="PANTHER" id="PTHR30404:SF0">
    <property type="entry name" value="N-ACETYLMURAMOYL-L-ALANINE AMIDASE AMIC"/>
    <property type="match status" value="1"/>
</dbReference>
<reference evidence="6" key="1">
    <citation type="journal article" date="2014" name="Int. J. Syst. Evol. Microbiol.">
        <title>Complete genome of a new Firmicutes species belonging to the dominant human colonic microbiota ('Ruminococcus bicirculans') reveals two chromosomes and a selective capacity to utilize plant glucans.</title>
        <authorList>
            <consortium name="NISC Comparative Sequencing Program"/>
            <person name="Wegmann U."/>
            <person name="Louis P."/>
            <person name="Goesmann A."/>
            <person name="Henrissat B."/>
            <person name="Duncan S.H."/>
            <person name="Flint H.J."/>
        </authorList>
    </citation>
    <scope>NUCLEOTIDE SEQUENCE</scope>
    <source>
        <strain evidence="6">NBRC 108219</strain>
    </source>
</reference>
<evidence type="ECO:0000256" key="4">
    <source>
        <dbReference type="SAM" id="SignalP"/>
    </source>
</evidence>
<feature type="domain" description="MurNAc-LAA" evidence="5">
    <location>
        <begin position="109"/>
        <end position="259"/>
    </location>
</feature>
<dbReference type="EMBL" id="BSNK01000001">
    <property type="protein sequence ID" value="GLQ23175.1"/>
    <property type="molecule type" value="Genomic_DNA"/>
</dbReference>
<dbReference type="EC" id="3.5.1.28" evidence="2"/>
<organism evidence="6 7">
    <name type="scientific">Algimonas ampicilliniresistens</name>
    <dbReference type="NCBI Taxonomy" id="1298735"/>
    <lineage>
        <taxon>Bacteria</taxon>
        <taxon>Pseudomonadati</taxon>
        <taxon>Pseudomonadota</taxon>
        <taxon>Alphaproteobacteria</taxon>
        <taxon>Maricaulales</taxon>
        <taxon>Robiginitomaculaceae</taxon>
        <taxon>Algimonas</taxon>
    </lineage>
</organism>
<evidence type="ECO:0000313" key="6">
    <source>
        <dbReference type="EMBL" id="GLQ23175.1"/>
    </source>
</evidence>
<dbReference type="SMART" id="SM00646">
    <property type="entry name" value="Ami_3"/>
    <property type="match status" value="1"/>
</dbReference>
<reference evidence="6" key="2">
    <citation type="submission" date="2023-01" db="EMBL/GenBank/DDBJ databases">
        <title>Draft genome sequence of Algimonas ampicilliniresistens strain NBRC 108219.</title>
        <authorList>
            <person name="Sun Q."/>
            <person name="Mori K."/>
        </authorList>
    </citation>
    <scope>NUCLEOTIDE SEQUENCE</scope>
    <source>
        <strain evidence="6">NBRC 108219</strain>
    </source>
</reference>
<keyword evidence="3" id="KW-0378">Hydrolase</keyword>
<evidence type="ECO:0000256" key="3">
    <source>
        <dbReference type="ARBA" id="ARBA00022801"/>
    </source>
</evidence>